<dbReference type="RefSeq" id="WP_167661189.1">
    <property type="nucleotide sequence ID" value="NZ_BMCQ01000001.1"/>
</dbReference>
<accession>A0ABX0WPD2</accession>
<dbReference type="Pfam" id="PF02423">
    <property type="entry name" value="OCD_Mu_crystall"/>
    <property type="match status" value="1"/>
</dbReference>
<dbReference type="PANTHER" id="PTHR13812">
    <property type="entry name" value="KETIMINE REDUCTASE MU-CRYSTALLIN"/>
    <property type="match status" value="1"/>
</dbReference>
<proteinExistence type="predicted"/>
<dbReference type="EC" id="4.3.1.12" evidence="1"/>
<dbReference type="Proteomes" id="UP000783934">
    <property type="component" value="Unassembled WGS sequence"/>
</dbReference>
<dbReference type="InterPro" id="IPR003462">
    <property type="entry name" value="ODC_Mu_crystall"/>
</dbReference>
<dbReference type="GO" id="GO:0008473">
    <property type="term" value="F:ornithine cyclodeaminase activity"/>
    <property type="evidence" value="ECO:0007669"/>
    <property type="project" value="UniProtKB-EC"/>
</dbReference>
<organism evidence="1 2">
    <name type="scientific">Paenalcaligenes hominis</name>
    <dbReference type="NCBI Taxonomy" id="643674"/>
    <lineage>
        <taxon>Bacteria</taxon>
        <taxon>Pseudomonadati</taxon>
        <taxon>Pseudomonadota</taxon>
        <taxon>Betaproteobacteria</taxon>
        <taxon>Burkholderiales</taxon>
        <taxon>Alcaligenaceae</taxon>
        <taxon>Paenalcaligenes</taxon>
    </lineage>
</organism>
<protein>
    <submittedName>
        <fullName evidence="1">Ornithine cyclodeaminase</fullName>
        <ecNumber evidence="1">4.3.1.12</ecNumber>
    </submittedName>
</protein>
<name>A0ABX0WPD2_9BURK</name>
<dbReference type="InterPro" id="IPR023401">
    <property type="entry name" value="ODC_N"/>
</dbReference>
<dbReference type="Gene3D" id="3.30.1780.10">
    <property type="entry name" value="ornithine cyclodeaminase, domain 1"/>
    <property type="match status" value="1"/>
</dbReference>
<dbReference type="EMBL" id="JAATIZ010000002">
    <property type="protein sequence ID" value="NJB65140.1"/>
    <property type="molecule type" value="Genomic_DNA"/>
</dbReference>
<dbReference type="PANTHER" id="PTHR13812:SF19">
    <property type="entry name" value="KETIMINE REDUCTASE MU-CRYSTALLIN"/>
    <property type="match status" value="1"/>
</dbReference>
<dbReference type="Gene3D" id="3.40.50.720">
    <property type="entry name" value="NAD(P)-binding Rossmann-like Domain"/>
    <property type="match status" value="1"/>
</dbReference>
<keyword evidence="2" id="KW-1185">Reference proteome</keyword>
<evidence type="ECO:0000313" key="2">
    <source>
        <dbReference type="Proteomes" id="UP000783934"/>
    </source>
</evidence>
<dbReference type="InterPro" id="IPR036291">
    <property type="entry name" value="NAD(P)-bd_dom_sf"/>
</dbReference>
<comment type="caution">
    <text evidence="1">The sequence shown here is derived from an EMBL/GenBank/DDBJ whole genome shotgun (WGS) entry which is preliminary data.</text>
</comment>
<dbReference type="PIRSF" id="PIRSF001439">
    <property type="entry name" value="CryM"/>
    <property type="match status" value="1"/>
</dbReference>
<evidence type="ECO:0000313" key="1">
    <source>
        <dbReference type="EMBL" id="NJB65140.1"/>
    </source>
</evidence>
<sequence length="308" mass="33909">MLVITNDDVRRVTDISRLGQVLQQAYLSWLPDKVAIQPRFRTEVDGFKLVSMGAVLKDIGYAGCKIYSSYENKLCFKILLFSTSTGQALALLDSDALTPMRTAASSLLVARRYAQPSSHSLGVIGLGPLGIEHIRQFIKAFPISRVLVCDPKVSSAYLDAELKEKGIRVHQVEAEKLVRSSQIIVTATRSTTPVLQSSWVQDGTFVAAIGSCLAHAQELDPHLIDRAQKIVVEWPEQTLKDTGDLYLYADKKALLSKIEAMTQTLQENGSAYDPKNIVIYKAVGIALADIAAASLVYEQHKLSFTVER</sequence>
<reference evidence="1 2" key="1">
    <citation type="submission" date="2020-03" db="EMBL/GenBank/DDBJ databases">
        <title>Genomic Encyclopedia of Type Strains, Phase IV (KMG-IV): sequencing the most valuable type-strain genomes for metagenomic binning, comparative biology and taxonomic classification.</title>
        <authorList>
            <person name="Goeker M."/>
        </authorList>
    </citation>
    <scope>NUCLEOTIDE SEQUENCE [LARGE SCALE GENOMIC DNA]</scope>
    <source>
        <strain evidence="1 2">DSM 26613</strain>
    </source>
</reference>
<keyword evidence="1" id="KW-0456">Lyase</keyword>
<dbReference type="SUPFAM" id="SSF51735">
    <property type="entry name" value="NAD(P)-binding Rossmann-fold domains"/>
    <property type="match status" value="1"/>
</dbReference>
<gene>
    <name evidence="1" type="ORF">GGR41_001369</name>
</gene>